<dbReference type="EMBL" id="HAED01001600">
    <property type="protein sequence ID" value="SBQ87445.1"/>
    <property type="molecule type" value="Transcribed_RNA"/>
</dbReference>
<protein>
    <submittedName>
        <fullName evidence="1">Uncharacterized protein</fullName>
    </submittedName>
</protein>
<sequence>DQLPFTDHFRISFSLPLHLSIKSACIISFRNIKDIDLTSLSSSITTLTPDLSNSPNDLVSQYSNGLASILNLFAPIKSRSVYFTRSAPW</sequence>
<feature type="non-terminal residue" evidence="1">
    <location>
        <position position="89"/>
    </location>
</feature>
<reference evidence="1" key="2">
    <citation type="submission" date="2016-06" db="EMBL/GenBank/DDBJ databases">
        <title>The genome of a short-lived fish provides insights into sex chromosome evolution and the genetic control of aging.</title>
        <authorList>
            <person name="Reichwald K."/>
            <person name="Felder M."/>
            <person name="Petzold A."/>
            <person name="Koch P."/>
            <person name="Groth M."/>
            <person name="Platzer M."/>
        </authorList>
    </citation>
    <scope>NUCLEOTIDE SEQUENCE</scope>
    <source>
        <tissue evidence="1">Brain</tissue>
    </source>
</reference>
<gene>
    <name evidence="1" type="primary">Nfu_g_1_025911</name>
</gene>
<reference evidence="1" key="1">
    <citation type="submission" date="2016-05" db="EMBL/GenBank/DDBJ databases">
        <authorList>
            <person name="Lavstsen T."/>
            <person name="Jespersen J.S."/>
        </authorList>
    </citation>
    <scope>NUCLEOTIDE SEQUENCE</scope>
    <source>
        <tissue evidence="1">Brain</tissue>
    </source>
</reference>
<evidence type="ECO:0000313" key="1">
    <source>
        <dbReference type="EMBL" id="SBQ87445.1"/>
    </source>
</evidence>
<accession>A0A1A8HST7</accession>
<name>A0A1A8HST7_NOTKU</name>
<organism evidence="1">
    <name type="scientific">Nothobranchius kuhntae</name>
    <name type="common">Beira killifish</name>
    <dbReference type="NCBI Taxonomy" id="321403"/>
    <lineage>
        <taxon>Eukaryota</taxon>
        <taxon>Metazoa</taxon>
        <taxon>Chordata</taxon>
        <taxon>Craniata</taxon>
        <taxon>Vertebrata</taxon>
        <taxon>Euteleostomi</taxon>
        <taxon>Actinopterygii</taxon>
        <taxon>Neopterygii</taxon>
        <taxon>Teleostei</taxon>
        <taxon>Neoteleostei</taxon>
        <taxon>Acanthomorphata</taxon>
        <taxon>Ovalentaria</taxon>
        <taxon>Atherinomorphae</taxon>
        <taxon>Cyprinodontiformes</taxon>
        <taxon>Nothobranchiidae</taxon>
        <taxon>Nothobranchius</taxon>
    </lineage>
</organism>
<proteinExistence type="predicted"/>
<feature type="non-terminal residue" evidence="1">
    <location>
        <position position="1"/>
    </location>
</feature>
<dbReference type="AlphaFoldDB" id="A0A1A8HST7"/>